<dbReference type="GO" id="GO:0005765">
    <property type="term" value="C:lysosomal membrane"/>
    <property type="evidence" value="ECO:0007669"/>
    <property type="project" value="TreeGrafter"/>
</dbReference>
<proteinExistence type="predicted"/>
<dbReference type="GO" id="GO:0032465">
    <property type="term" value="P:regulation of cytokinesis"/>
    <property type="evidence" value="ECO:0007669"/>
    <property type="project" value="TreeGrafter"/>
</dbReference>
<reference evidence="2" key="1">
    <citation type="submission" date="2018-06" db="EMBL/GenBank/DDBJ databases">
        <title>Genome assembly of Danube salmon.</title>
        <authorList>
            <person name="Macqueen D.J."/>
            <person name="Gundappa M.K."/>
        </authorList>
    </citation>
    <scope>NUCLEOTIDE SEQUENCE [LARGE SCALE GENOMIC DNA]</scope>
</reference>
<dbReference type="Ensembl" id="ENSHHUT00000088042.1">
    <property type="protein sequence ID" value="ENSHHUP00000085374.1"/>
    <property type="gene ID" value="ENSHHUG00000049462.1"/>
</dbReference>
<protein>
    <submittedName>
        <fullName evidence="1">Uncharacterized protein</fullName>
    </submittedName>
</protein>
<keyword evidence="2" id="KW-1185">Reference proteome</keyword>
<dbReference type="GO" id="GO:0005813">
    <property type="term" value="C:centrosome"/>
    <property type="evidence" value="ECO:0007669"/>
    <property type="project" value="TreeGrafter"/>
</dbReference>
<accession>A0A4W5RLU1</accession>
<name>A0A4W5RLU1_9TELE</name>
<dbReference type="GO" id="GO:0000281">
    <property type="term" value="P:mitotic cytokinesis"/>
    <property type="evidence" value="ECO:0007669"/>
    <property type="project" value="InterPro"/>
</dbReference>
<sequence>MHPYGCEAETSLQELFDFFTRCLQNGEWELAGACVPQLCDAGGEVSQRLRDIIKAIITYPYLLEWESVGSPHKLAWLWLQVLEKWTKEEVSVSVRRELEFLLLLEELGDEVPETTLKELHQAFLTTQSEERKGSGVPGVSSGTGDALSPGIETCLEALLDQKRPRVAQALVSFLDDHPRSVNTGDHILQDTFIRYLMERVEHLGPGPEEMEGWAEEMCVVLALMPLRSERCGGGGGQLEALCEALWRAREGPMREERVLSSLLRPHCHILLSHYCSTALRLHRDRLLRETPSTQGERDFYFLHFT</sequence>
<dbReference type="GO" id="GO:0000724">
    <property type="term" value="P:double-strand break repair via homologous recombination"/>
    <property type="evidence" value="ECO:0007669"/>
    <property type="project" value="InterPro"/>
</dbReference>
<dbReference type="PANTHER" id="PTHR46591:SF1">
    <property type="entry name" value="ZINC FINGER FYVE DOMAIN-CONTAINING PROTEIN 26"/>
    <property type="match status" value="1"/>
</dbReference>
<dbReference type="GO" id="GO:0032266">
    <property type="term" value="F:phosphatidylinositol-3-phosphate binding"/>
    <property type="evidence" value="ECO:0007669"/>
    <property type="project" value="InterPro"/>
</dbReference>
<reference evidence="1" key="2">
    <citation type="submission" date="2025-08" db="UniProtKB">
        <authorList>
            <consortium name="Ensembl"/>
        </authorList>
    </citation>
    <scope>IDENTIFICATION</scope>
</reference>
<dbReference type="AlphaFoldDB" id="A0A4W5RLU1"/>
<evidence type="ECO:0000313" key="1">
    <source>
        <dbReference type="Ensembl" id="ENSHHUP00000085374.1"/>
    </source>
</evidence>
<organism evidence="1 2">
    <name type="scientific">Hucho hucho</name>
    <name type="common">huchen</name>
    <dbReference type="NCBI Taxonomy" id="62062"/>
    <lineage>
        <taxon>Eukaryota</taxon>
        <taxon>Metazoa</taxon>
        <taxon>Chordata</taxon>
        <taxon>Craniata</taxon>
        <taxon>Vertebrata</taxon>
        <taxon>Euteleostomi</taxon>
        <taxon>Actinopterygii</taxon>
        <taxon>Neopterygii</taxon>
        <taxon>Teleostei</taxon>
        <taxon>Protacanthopterygii</taxon>
        <taxon>Salmoniformes</taxon>
        <taxon>Salmonidae</taxon>
        <taxon>Salmoninae</taxon>
        <taxon>Hucho</taxon>
    </lineage>
</organism>
<dbReference type="GeneTree" id="ENSGT00940000168961"/>
<dbReference type="GO" id="GO:0030496">
    <property type="term" value="C:midbody"/>
    <property type="evidence" value="ECO:0007669"/>
    <property type="project" value="TreeGrafter"/>
</dbReference>
<dbReference type="PANTHER" id="PTHR46591">
    <property type="entry name" value="ZINC FINGER FYVE DOMAIN-CONTAINING PROTEIN 26"/>
    <property type="match status" value="1"/>
</dbReference>
<reference evidence="1" key="3">
    <citation type="submission" date="2025-09" db="UniProtKB">
        <authorList>
            <consortium name="Ensembl"/>
        </authorList>
    </citation>
    <scope>IDENTIFICATION</scope>
</reference>
<dbReference type="Proteomes" id="UP000314982">
    <property type="component" value="Unassembled WGS sequence"/>
</dbReference>
<dbReference type="InterPro" id="IPR028730">
    <property type="entry name" value="ZFYVE26"/>
</dbReference>
<evidence type="ECO:0000313" key="2">
    <source>
        <dbReference type="Proteomes" id="UP000314982"/>
    </source>
</evidence>
<dbReference type="STRING" id="62062.ENSHHUP00000085374"/>